<organism evidence="1 2">
    <name type="scientific">Aduncisulcus paluster</name>
    <dbReference type="NCBI Taxonomy" id="2918883"/>
    <lineage>
        <taxon>Eukaryota</taxon>
        <taxon>Metamonada</taxon>
        <taxon>Carpediemonas-like organisms</taxon>
        <taxon>Aduncisulcus</taxon>
    </lineage>
</organism>
<dbReference type="EMBL" id="BQXS01011554">
    <property type="protein sequence ID" value="GKT13952.1"/>
    <property type="molecule type" value="Genomic_DNA"/>
</dbReference>
<gene>
    <name evidence="1" type="ORF">ADUPG1_010374</name>
</gene>
<sequence>MYSSSKSLISISSHLGQAYDKIGTFQIVDPCIPTHVDPSVVPLRSSHASGQSLAHPHSFACFIDAHCFSTFHSLSFDFLSPVGISKFLFTASHNSLRKGFPKLLRFIFVSSDGTVITHLYDVPPLPRGMWTYYQIDNIDVHGIESCTIECMEAVNSESKTAPVCRMDKIRFIKDSQSLQESLDRIQQLQSIRRPAILFDQSPPIESMILAKIDFDHASAEDSTGWSKSVLTQFLQGQFKFALFFTMHVPFSQAFHCVRRIWFHMPKTHRPKHLTLKLQVFPMFLCLKCKKKELCDINIDDFGIVSLPFEFPLSTVNQWFYIDFNAAIPLISCDIDIECSWSDFLWGGLLRVLWEVDPFREIKNKYEMARITQENEVLSRLDEQFNNIWQLK</sequence>
<dbReference type="Proteomes" id="UP001057375">
    <property type="component" value="Unassembled WGS sequence"/>
</dbReference>
<evidence type="ECO:0000313" key="2">
    <source>
        <dbReference type="Proteomes" id="UP001057375"/>
    </source>
</evidence>
<comment type="caution">
    <text evidence="1">The sequence shown here is derived from an EMBL/GenBank/DDBJ whole genome shotgun (WGS) entry which is preliminary data.</text>
</comment>
<proteinExistence type="predicted"/>
<name>A0ABQ5JR42_9EUKA</name>
<evidence type="ECO:0000313" key="1">
    <source>
        <dbReference type="EMBL" id="GKT13952.1"/>
    </source>
</evidence>
<keyword evidence="2" id="KW-1185">Reference proteome</keyword>
<accession>A0ABQ5JR42</accession>
<protein>
    <submittedName>
        <fullName evidence="1">Uncharacterized protein</fullName>
    </submittedName>
</protein>
<reference evidence="1" key="1">
    <citation type="submission" date="2022-03" db="EMBL/GenBank/DDBJ databases">
        <title>Draft genome sequence of Aduncisulcus paluster, a free-living microaerophilic Fornicata.</title>
        <authorList>
            <person name="Yuyama I."/>
            <person name="Kume K."/>
            <person name="Tamura T."/>
            <person name="Inagaki Y."/>
            <person name="Hashimoto T."/>
        </authorList>
    </citation>
    <scope>NUCLEOTIDE SEQUENCE</scope>
    <source>
        <strain evidence="1">NY0171</strain>
    </source>
</reference>